<dbReference type="AlphaFoldDB" id="A0A0G9MP34"/>
<dbReference type="PROSITE" id="PS50110">
    <property type="entry name" value="RESPONSE_REGULATORY"/>
    <property type="match status" value="1"/>
</dbReference>
<gene>
    <name evidence="4" type="ORF">AAW00_12900</name>
</gene>
<dbReference type="EMBL" id="LBHB01000004">
    <property type="protein sequence ID" value="KLE32481.1"/>
    <property type="molecule type" value="Genomic_DNA"/>
</dbReference>
<dbReference type="InterPro" id="IPR011006">
    <property type="entry name" value="CheY-like_superfamily"/>
</dbReference>
<sequence length="148" mass="15777">MPSNAPAPENAPSPAKRGKPLGRVLLVEDDPVLAMTLEDAFLRAGTKEVVICPTMAATKLELEKDERTDAIVLDVHLGDRNDGWAIAELVTMLGARPPRIAFSTGSPEAIPPEVAELGPVFEKPYDPDLLVSELAAGQKKGLFARLLG</sequence>
<dbReference type="PATRIC" id="fig|1581420.6.peg.2635"/>
<dbReference type="RefSeq" id="WP_047005000.1">
    <property type="nucleotide sequence ID" value="NZ_LBHB01000004.1"/>
</dbReference>
<keyword evidence="1" id="KW-0597">Phosphoprotein</keyword>
<feature type="modified residue" description="4-aspartylphosphate" evidence="1">
    <location>
        <position position="74"/>
    </location>
</feature>
<comment type="caution">
    <text evidence="4">The sequence shown here is derived from an EMBL/GenBank/DDBJ whole genome shotgun (WGS) entry which is preliminary data.</text>
</comment>
<accession>A0A0G9MP34</accession>
<evidence type="ECO:0000256" key="1">
    <source>
        <dbReference type="PROSITE-ProRule" id="PRU00169"/>
    </source>
</evidence>
<dbReference type="SMART" id="SM00448">
    <property type="entry name" value="REC"/>
    <property type="match status" value="1"/>
</dbReference>
<dbReference type="Gene3D" id="3.40.50.2300">
    <property type="match status" value="1"/>
</dbReference>
<evidence type="ECO:0000313" key="4">
    <source>
        <dbReference type="EMBL" id="KLE32481.1"/>
    </source>
</evidence>
<proteinExistence type="predicted"/>
<dbReference type="SUPFAM" id="SSF52172">
    <property type="entry name" value="CheY-like"/>
    <property type="match status" value="1"/>
</dbReference>
<evidence type="ECO:0000313" key="5">
    <source>
        <dbReference type="Proteomes" id="UP000053464"/>
    </source>
</evidence>
<name>A0A0G9MP34_9SPHN</name>
<dbReference type="OrthoDB" id="7432514at2"/>
<evidence type="ECO:0000259" key="3">
    <source>
        <dbReference type="PROSITE" id="PS50110"/>
    </source>
</evidence>
<protein>
    <recommendedName>
        <fullName evidence="3">Response regulatory domain-containing protein</fullName>
    </recommendedName>
</protein>
<dbReference type="GO" id="GO:0000160">
    <property type="term" value="P:phosphorelay signal transduction system"/>
    <property type="evidence" value="ECO:0007669"/>
    <property type="project" value="InterPro"/>
</dbReference>
<organism evidence="4 5">
    <name type="scientific">Aurantiacibacter luteus</name>
    <dbReference type="NCBI Taxonomy" id="1581420"/>
    <lineage>
        <taxon>Bacteria</taxon>
        <taxon>Pseudomonadati</taxon>
        <taxon>Pseudomonadota</taxon>
        <taxon>Alphaproteobacteria</taxon>
        <taxon>Sphingomonadales</taxon>
        <taxon>Erythrobacteraceae</taxon>
        <taxon>Aurantiacibacter</taxon>
    </lineage>
</organism>
<dbReference type="Proteomes" id="UP000053464">
    <property type="component" value="Unassembled WGS sequence"/>
</dbReference>
<feature type="domain" description="Response regulatory" evidence="3">
    <location>
        <begin position="23"/>
        <end position="138"/>
    </location>
</feature>
<dbReference type="STRING" id="1581420.AAW00_12900"/>
<feature type="compositionally biased region" description="Low complexity" evidence="2">
    <location>
        <begin position="1"/>
        <end position="15"/>
    </location>
</feature>
<reference evidence="4 5" key="1">
    <citation type="submission" date="2015-04" db="EMBL/GenBank/DDBJ databases">
        <title>The draft genome sequence of Erythrobacter luteus KA37.</title>
        <authorList>
            <person name="Zhuang L."/>
            <person name="Liu Y."/>
            <person name="Shao Z."/>
        </authorList>
    </citation>
    <scope>NUCLEOTIDE SEQUENCE [LARGE SCALE GENOMIC DNA]</scope>
    <source>
        <strain evidence="4 5">KA37</strain>
    </source>
</reference>
<evidence type="ECO:0000256" key="2">
    <source>
        <dbReference type="SAM" id="MobiDB-lite"/>
    </source>
</evidence>
<dbReference type="InterPro" id="IPR001789">
    <property type="entry name" value="Sig_transdc_resp-reg_receiver"/>
</dbReference>
<keyword evidence="5" id="KW-1185">Reference proteome</keyword>
<feature type="region of interest" description="Disordered" evidence="2">
    <location>
        <begin position="1"/>
        <end position="21"/>
    </location>
</feature>